<accession>A0A803QFY6</accession>
<feature type="region of interest" description="Disordered" evidence="1">
    <location>
        <begin position="187"/>
        <end position="207"/>
    </location>
</feature>
<dbReference type="EnsemblPlants" id="evm.model.09.367">
    <property type="protein sequence ID" value="cds.evm.model.09.367"/>
    <property type="gene ID" value="evm.TU.09.367"/>
</dbReference>
<evidence type="ECO:0000313" key="3">
    <source>
        <dbReference type="Proteomes" id="UP000596661"/>
    </source>
</evidence>
<dbReference type="EMBL" id="UZAU01000723">
    <property type="status" value="NOT_ANNOTATED_CDS"/>
    <property type="molecule type" value="Genomic_DNA"/>
</dbReference>
<proteinExistence type="predicted"/>
<sequence>MTLVEEDESTLIFDDVDKQNANLNNALVARVLTTKFLFLSTLQSKSKALAKALGDIIGEILKVHEDSVEKVPALSNKKTPDSWPLLLAESSKRQQNNSPGAIIPRSTQSIRTEASSQFSLAIVVNKPIVKALDVDDLSDLYIPDVGTIATYPPIPSTIYTPHGGSSFKPLQMNTVATTDVVICSTTKQSTNKENTSPNRISKRQPDNLSMRKTLKRCKGPKQILFSLTLSSRDEPN</sequence>
<protein>
    <submittedName>
        <fullName evidence="2">Uncharacterized protein</fullName>
    </submittedName>
</protein>
<evidence type="ECO:0000256" key="1">
    <source>
        <dbReference type="SAM" id="MobiDB-lite"/>
    </source>
</evidence>
<keyword evidence="3" id="KW-1185">Reference proteome</keyword>
<name>A0A803QFY6_CANSA</name>
<dbReference type="Gramene" id="evm.model.09.367">
    <property type="protein sequence ID" value="cds.evm.model.09.367"/>
    <property type="gene ID" value="evm.TU.09.367"/>
</dbReference>
<evidence type="ECO:0000313" key="2">
    <source>
        <dbReference type="EnsemblPlants" id="cds.evm.model.09.367"/>
    </source>
</evidence>
<reference evidence="2" key="2">
    <citation type="submission" date="2021-03" db="UniProtKB">
        <authorList>
            <consortium name="EnsemblPlants"/>
        </authorList>
    </citation>
    <scope>IDENTIFICATION</scope>
</reference>
<organism evidence="2 3">
    <name type="scientific">Cannabis sativa</name>
    <name type="common">Hemp</name>
    <name type="synonym">Marijuana</name>
    <dbReference type="NCBI Taxonomy" id="3483"/>
    <lineage>
        <taxon>Eukaryota</taxon>
        <taxon>Viridiplantae</taxon>
        <taxon>Streptophyta</taxon>
        <taxon>Embryophyta</taxon>
        <taxon>Tracheophyta</taxon>
        <taxon>Spermatophyta</taxon>
        <taxon>Magnoliopsida</taxon>
        <taxon>eudicotyledons</taxon>
        <taxon>Gunneridae</taxon>
        <taxon>Pentapetalae</taxon>
        <taxon>rosids</taxon>
        <taxon>fabids</taxon>
        <taxon>Rosales</taxon>
        <taxon>Cannabaceae</taxon>
        <taxon>Cannabis</taxon>
    </lineage>
</organism>
<dbReference type="Proteomes" id="UP000596661">
    <property type="component" value="Chromosome 9"/>
</dbReference>
<reference evidence="2" key="1">
    <citation type="submission" date="2018-11" db="EMBL/GenBank/DDBJ databases">
        <authorList>
            <person name="Grassa J C."/>
        </authorList>
    </citation>
    <scope>NUCLEOTIDE SEQUENCE [LARGE SCALE GENOMIC DNA]</scope>
</reference>
<dbReference type="AlphaFoldDB" id="A0A803QFY6"/>
<feature type="compositionally biased region" description="Polar residues" evidence="1">
    <location>
        <begin position="187"/>
        <end position="199"/>
    </location>
</feature>